<dbReference type="GO" id="GO:0004784">
    <property type="term" value="F:superoxide dismutase activity"/>
    <property type="evidence" value="ECO:0007669"/>
    <property type="project" value="UniProtKB-EC"/>
</dbReference>
<dbReference type="PROSITE" id="PS00332">
    <property type="entry name" value="SOD_CU_ZN_2"/>
    <property type="match status" value="1"/>
</dbReference>
<evidence type="ECO:0000256" key="1">
    <source>
        <dbReference type="ARBA" id="ARBA00010457"/>
    </source>
</evidence>
<evidence type="ECO:0000313" key="7">
    <source>
        <dbReference type="Proteomes" id="UP000662914"/>
    </source>
</evidence>
<accession>A0A809R213</accession>
<gene>
    <name evidence="6" type="ORF">DSYM_14770</name>
</gene>
<dbReference type="EMBL" id="AP021857">
    <property type="protein sequence ID" value="BBO20778.1"/>
    <property type="molecule type" value="Genomic_DNA"/>
</dbReference>
<evidence type="ECO:0000313" key="6">
    <source>
        <dbReference type="EMBL" id="BBO20778.1"/>
    </source>
</evidence>
<comment type="similarity">
    <text evidence="1 2">Belongs to the Cu-Zn superoxide dismutase family.</text>
</comment>
<dbReference type="InterPro" id="IPR024134">
    <property type="entry name" value="SOD_Cu/Zn_/chaperone"/>
</dbReference>
<dbReference type="KEGG" id="ddz:DSYM_14770"/>
<protein>
    <recommendedName>
        <fullName evidence="2">Superoxide dismutase [Cu-Zn]</fullName>
        <ecNumber evidence="2">1.15.1.1</ecNumber>
    </recommendedName>
</protein>
<dbReference type="Proteomes" id="UP000662914">
    <property type="component" value="Chromosome"/>
</dbReference>
<dbReference type="SUPFAM" id="SSF49329">
    <property type="entry name" value="Cu,Zn superoxide dismutase-like"/>
    <property type="match status" value="1"/>
</dbReference>
<dbReference type="InterPro" id="IPR001424">
    <property type="entry name" value="SOD_Cu_Zn_dom"/>
</dbReference>
<feature type="compositionally biased region" description="Low complexity" evidence="3">
    <location>
        <begin position="91"/>
        <end position="104"/>
    </location>
</feature>
<dbReference type="AlphaFoldDB" id="A0A809R213"/>
<dbReference type="InterPro" id="IPR036423">
    <property type="entry name" value="SOD-like_Cu/Zn_dom_sf"/>
</dbReference>
<evidence type="ECO:0000256" key="4">
    <source>
        <dbReference type="SAM" id="SignalP"/>
    </source>
</evidence>
<comment type="catalytic activity">
    <reaction evidence="2">
        <text>2 superoxide + 2 H(+) = H2O2 + O2</text>
        <dbReference type="Rhea" id="RHEA:20696"/>
        <dbReference type="ChEBI" id="CHEBI:15378"/>
        <dbReference type="ChEBI" id="CHEBI:15379"/>
        <dbReference type="ChEBI" id="CHEBI:16240"/>
        <dbReference type="ChEBI" id="CHEBI:18421"/>
        <dbReference type="EC" id="1.15.1.1"/>
    </reaction>
</comment>
<feature type="domain" description="Superoxide dismutase copper/zinc binding" evidence="5">
    <location>
        <begin position="41"/>
        <end position="168"/>
    </location>
</feature>
<keyword evidence="4" id="KW-0732">Signal</keyword>
<reference evidence="6" key="1">
    <citation type="journal article" name="DNA Res.">
        <title>The physiological potential of anammox bacteria as revealed by their core genome structure.</title>
        <authorList>
            <person name="Okubo T."/>
            <person name="Toyoda A."/>
            <person name="Fukuhara K."/>
            <person name="Uchiyama I."/>
            <person name="Harigaya Y."/>
            <person name="Kuroiwa M."/>
            <person name="Suzuki T."/>
            <person name="Murakami Y."/>
            <person name="Suwa Y."/>
            <person name="Takami H."/>
        </authorList>
    </citation>
    <scope>NUCLEOTIDE SEQUENCE</scope>
    <source>
        <strain evidence="6">317325-3</strain>
    </source>
</reference>
<comment type="function">
    <text evidence="2">Destroys radicals which are normally produced within the cells and which are toxic to biological systems.</text>
</comment>
<dbReference type="GO" id="GO:0005507">
    <property type="term" value="F:copper ion binding"/>
    <property type="evidence" value="ECO:0007669"/>
    <property type="project" value="InterPro"/>
</dbReference>
<dbReference type="PANTHER" id="PTHR10003">
    <property type="entry name" value="SUPEROXIDE DISMUTASE CU-ZN -RELATED"/>
    <property type="match status" value="1"/>
</dbReference>
<proteinExistence type="inferred from homology"/>
<dbReference type="Gene3D" id="2.60.40.200">
    <property type="entry name" value="Superoxide dismutase, copper/zinc binding domain"/>
    <property type="match status" value="1"/>
</dbReference>
<dbReference type="CDD" id="cd00305">
    <property type="entry name" value="Cu-Zn_Superoxide_Dismutase"/>
    <property type="match status" value="1"/>
</dbReference>
<dbReference type="Pfam" id="PF00080">
    <property type="entry name" value="Sod_Cu"/>
    <property type="match status" value="1"/>
</dbReference>
<dbReference type="InterPro" id="IPR018152">
    <property type="entry name" value="SOD_Cu/Zn_BS"/>
</dbReference>
<dbReference type="PROSITE" id="PS00087">
    <property type="entry name" value="SOD_CU_ZN_1"/>
    <property type="match status" value="1"/>
</dbReference>
<keyword evidence="2" id="KW-0560">Oxidoreductase</keyword>
<comment type="cofactor">
    <cofactor evidence="2">
        <name>Zn(2+)</name>
        <dbReference type="ChEBI" id="CHEBI:29105"/>
    </cofactor>
    <text evidence="2">Binds 1 zinc ion per subunit.</text>
</comment>
<keyword evidence="2" id="KW-0862">Zinc</keyword>
<evidence type="ECO:0000256" key="2">
    <source>
        <dbReference type="RuleBase" id="RU000393"/>
    </source>
</evidence>
<dbReference type="EC" id="1.15.1.1" evidence="2"/>
<name>A0A809R213_9PROT</name>
<sequence>MESGLIVAATAAILLSACAGIHGGGPSAEAKLAPTRGHATTGTVVFVQKGRNAEVAAHVSGLTPGAHAFHIHEKGDCSAPDGMSAGGHFNPGGQPHGHPQQGPHHAGDMPQLETDAYGNARLVAVLPGLTLEGASGIVGKGVIVHAAPDDFQTQPAGNSGARMACGVIVKR</sequence>
<evidence type="ECO:0000256" key="3">
    <source>
        <dbReference type="SAM" id="MobiDB-lite"/>
    </source>
</evidence>
<keyword evidence="2" id="KW-0479">Metal-binding</keyword>
<feature type="signal peptide" evidence="4">
    <location>
        <begin position="1"/>
        <end position="19"/>
    </location>
</feature>
<evidence type="ECO:0000259" key="5">
    <source>
        <dbReference type="Pfam" id="PF00080"/>
    </source>
</evidence>
<feature type="chain" id="PRO_5035286419" description="Superoxide dismutase [Cu-Zn]" evidence="4">
    <location>
        <begin position="20"/>
        <end position="171"/>
    </location>
</feature>
<feature type="region of interest" description="Disordered" evidence="3">
    <location>
        <begin position="79"/>
        <end position="112"/>
    </location>
</feature>
<organism evidence="6 7">
    <name type="scientific">Candidatus Desulfobacillus denitrificans</name>
    <dbReference type="NCBI Taxonomy" id="2608985"/>
    <lineage>
        <taxon>Bacteria</taxon>
        <taxon>Pseudomonadati</taxon>
        <taxon>Pseudomonadota</taxon>
        <taxon>Betaproteobacteria</taxon>
        <taxon>Candidatus Desulfobacillus</taxon>
    </lineage>
</organism>
<keyword evidence="2" id="KW-0186">Copper</keyword>
<comment type="cofactor">
    <cofactor evidence="2">
        <name>Cu cation</name>
        <dbReference type="ChEBI" id="CHEBI:23378"/>
    </cofactor>
    <text evidence="2">Binds 1 copper ion per subunit.</text>
</comment>